<dbReference type="SUPFAM" id="SSF63737">
    <property type="entry name" value="Leukotriene A4 hydrolase N-terminal domain"/>
    <property type="match status" value="1"/>
</dbReference>
<dbReference type="GO" id="GO:0070006">
    <property type="term" value="F:metalloaminopeptidase activity"/>
    <property type="evidence" value="ECO:0007669"/>
    <property type="project" value="TreeGrafter"/>
</dbReference>
<dbReference type="EMBL" id="CP031769">
    <property type="protein sequence ID" value="AXR06392.1"/>
    <property type="molecule type" value="Genomic_DNA"/>
</dbReference>
<dbReference type="RefSeq" id="WP_117316447.1">
    <property type="nucleotide sequence ID" value="NZ_CP031769.1"/>
</dbReference>
<dbReference type="Pfam" id="PF17900">
    <property type="entry name" value="Peptidase_M1_N"/>
    <property type="match status" value="1"/>
</dbReference>
<dbReference type="CDD" id="cd09603">
    <property type="entry name" value="M1_APN_like"/>
    <property type="match status" value="1"/>
</dbReference>
<keyword evidence="9" id="KW-0378">Hydrolase</keyword>
<dbReference type="PROSITE" id="PS51257">
    <property type="entry name" value="PROKAR_LIPOPROTEIN"/>
    <property type="match status" value="1"/>
</dbReference>
<dbReference type="GO" id="GO:0042277">
    <property type="term" value="F:peptide binding"/>
    <property type="evidence" value="ECO:0007669"/>
    <property type="project" value="TreeGrafter"/>
</dbReference>
<dbReference type="AlphaFoldDB" id="A0A346NLI5"/>
<reference evidence="14 15" key="1">
    <citation type="submission" date="2018-08" db="EMBL/GenBank/DDBJ databases">
        <title>Salinimonas sediminis sp. nov., a piezophilic bacterium isolated from a deep-sea sediment sample from the New Britain Trench.</title>
        <authorList>
            <person name="Cao J."/>
        </authorList>
    </citation>
    <scope>NUCLEOTIDE SEQUENCE [LARGE SCALE GENOMIC DNA]</scope>
    <source>
        <strain evidence="14 15">N102</strain>
    </source>
</reference>
<dbReference type="GO" id="GO:0005737">
    <property type="term" value="C:cytoplasm"/>
    <property type="evidence" value="ECO:0007669"/>
    <property type="project" value="TreeGrafter"/>
</dbReference>
<dbReference type="OrthoDB" id="100605at2"/>
<dbReference type="GO" id="GO:0006508">
    <property type="term" value="P:proteolysis"/>
    <property type="evidence" value="ECO:0007669"/>
    <property type="project" value="UniProtKB-KW"/>
</dbReference>
<dbReference type="PANTHER" id="PTHR11533">
    <property type="entry name" value="PROTEASE M1 ZINC METALLOPROTEASE"/>
    <property type="match status" value="1"/>
</dbReference>
<dbReference type="GO" id="GO:0005615">
    <property type="term" value="C:extracellular space"/>
    <property type="evidence" value="ECO:0007669"/>
    <property type="project" value="TreeGrafter"/>
</dbReference>
<dbReference type="PANTHER" id="PTHR11533:SF174">
    <property type="entry name" value="PUROMYCIN-SENSITIVE AMINOPEPTIDASE-RELATED"/>
    <property type="match status" value="1"/>
</dbReference>
<evidence type="ECO:0000259" key="12">
    <source>
        <dbReference type="Pfam" id="PF01433"/>
    </source>
</evidence>
<evidence type="ECO:0000256" key="4">
    <source>
        <dbReference type="ARBA" id="ARBA00012564"/>
    </source>
</evidence>
<comment type="catalytic activity">
    <reaction evidence="1">
        <text>Release of an N-terminal amino acid, Xaa-|-Yaa- from a peptide, amide or arylamide. Xaa is preferably Ala, but may be most amino acids including Pro (slow action). When a terminal hydrophobic residue is followed by a prolyl residue, the two may be released as an intact Xaa-Pro dipeptide.</text>
        <dbReference type="EC" id="3.4.11.2"/>
    </reaction>
</comment>
<dbReference type="InterPro" id="IPR027268">
    <property type="entry name" value="Peptidase_M4/M1_CTD_sf"/>
</dbReference>
<dbReference type="KEGG" id="salm:D0Y50_08450"/>
<gene>
    <name evidence="14" type="ORF">D0Y50_08450</name>
</gene>
<keyword evidence="10" id="KW-0862">Zinc</keyword>
<dbReference type="InterPro" id="IPR014782">
    <property type="entry name" value="Peptidase_M1_dom"/>
</dbReference>
<evidence type="ECO:0000256" key="7">
    <source>
        <dbReference type="ARBA" id="ARBA00022670"/>
    </source>
</evidence>
<dbReference type="GO" id="GO:0016020">
    <property type="term" value="C:membrane"/>
    <property type="evidence" value="ECO:0007669"/>
    <property type="project" value="TreeGrafter"/>
</dbReference>
<name>A0A346NLI5_9ALTE</name>
<evidence type="ECO:0000256" key="2">
    <source>
        <dbReference type="ARBA" id="ARBA00001947"/>
    </source>
</evidence>
<dbReference type="InterPro" id="IPR042097">
    <property type="entry name" value="Aminopeptidase_N-like_N_sf"/>
</dbReference>
<evidence type="ECO:0000256" key="5">
    <source>
        <dbReference type="ARBA" id="ARBA00015611"/>
    </source>
</evidence>
<dbReference type="GO" id="GO:0043171">
    <property type="term" value="P:peptide catabolic process"/>
    <property type="evidence" value="ECO:0007669"/>
    <property type="project" value="TreeGrafter"/>
</dbReference>
<dbReference type="Pfam" id="PF01433">
    <property type="entry name" value="Peptidase_M1"/>
    <property type="match status" value="1"/>
</dbReference>
<feature type="domain" description="Peptidase M1 membrane alanine aminopeptidase" evidence="12">
    <location>
        <begin position="285"/>
        <end position="485"/>
    </location>
</feature>
<evidence type="ECO:0000259" key="13">
    <source>
        <dbReference type="Pfam" id="PF17900"/>
    </source>
</evidence>
<comment type="similarity">
    <text evidence="3">Belongs to the peptidase M1 family.</text>
</comment>
<evidence type="ECO:0000256" key="6">
    <source>
        <dbReference type="ARBA" id="ARBA00022438"/>
    </source>
</evidence>
<dbReference type="InterPro" id="IPR050344">
    <property type="entry name" value="Peptidase_M1_aminopeptidases"/>
</dbReference>
<keyword evidence="6" id="KW-0031">Aminopeptidase</keyword>
<evidence type="ECO:0000256" key="1">
    <source>
        <dbReference type="ARBA" id="ARBA00000098"/>
    </source>
</evidence>
<dbReference type="EC" id="3.4.11.2" evidence="4"/>
<keyword evidence="8" id="KW-0479">Metal-binding</keyword>
<keyword evidence="11" id="KW-0482">Metalloprotease</keyword>
<dbReference type="GO" id="GO:0016285">
    <property type="term" value="F:alanyl aminopeptidase activity"/>
    <property type="evidence" value="ECO:0007669"/>
    <property type="project" value="UniProtKB-EC"/>
</dbReference>
<evidence type="ECO:0000256" key="9">
    <source>
        <dbReference type="ARBA" id="ARBA00022801"/>
    </source>
</evidence>
<comment type="cofactor">
    <cofactor evidence="2">
        <name>Zn(2+)</name>
        <dbReference type="ChEBI" id="CHEBI:29105"/>
    </cofactor>
</comment>
<evidence type="ECO:0000256" key="11">
    <source>
        <dbReference type="ARBA" id="ARBA00023049"/>
    </source>
</evidence>
<evidence type="ECO:0000256" key="3">
    <source>
        <dbReference type="ARBA" id="ARBA00010136"/>
    </source>
</evidence>
<sequence length="570" mass="64875">MQKFAIGLIPLLVLTACATRKPVVKGEPSRELSTPYTLKSGGFIPPLQRGLRIQHADLWFNFDFEREVLYGTSILTLDSKRKKRTLSVDLDTRFKIEQVWVNDKPVPAGNVKNPDGQVLITPPAAVTFPLKLKMKYYGRPRTPVNAPWDGGVMWQKTASGDEWLATAVQGEGCDLFWPCIDQPTGEPQSLDMHITVPKHLIAASNGALHKVTQQETAHTFHWHSDYPTNTYGIALNIAPYETLSAGFTSQYGNRFPITYYYLPTNDEEKTKAQVLFDELPSMIAFFEKFIGPYPFANDKVGVVQTPHKGMEHQSINAYGNDYAKDEYGFDWLMQHEFAHEWFGNQLTNSNWDHMWLHEGLGTYMQPLYAQYLHGNLAYYAYLNKIRQQITNRYPIVSGQPRAEEEVYDSDKGPGLDIYYKGAWIMHTLRYLIGDEAFFNAVTRTVYGRNDPQPGNFSPVYAATKDFINNVNQQTGQNMNWFFDTYLYQASLPRLDVTRDKTSISFRWQTAASSPFTMPLEVSINGKITTLSMAQPTAIKLKPEDIVIIDPASKILRFEARYEEAKAQDAS</sequence>
<feature type="domain" description="Aminopeptidase N-like N-terminal" evidence="13">
    <location>
        <begin position="55"/>
        <end position="231"/>
    </location>
</feature>
<evidence type="ECO:0000256" key="10">
    <source>
        <dbReference type="ARBA" id="ARBA00022833"/>
    </source>
</evidence>
<dbReference type="GO" id="GO:0008270">
    <property type="term" value="F:zinc ion binding"/>
    <property type="evidence" value="ECO:0007669"/>
    <property type="project" value="InterPro"/>
</dbReference>
<accession>A0A346NLI5</accession>
<dbReference type="SUPFAM" id="SSF55486">
    <property type="entry name" value="Metalloproteases ('zincins'), catalytic domain"/>
    <property type="match status" value="1"/>
</dbReference>
<proteinExistence type="inferred from homology"/>
<protein>
    <recommendedName>
        <fullName evidence="5">Aminopeptidase N</fullName>
        <ecNumber evidence="4">3.4.11.2</ecNumber>
    </recommendedName>
</protein>
<dbReference type="InterPro" id="IPR045357">
    <property type="entry name" value="Aminopeptidase_N-like_N"/>
</dbReference>
<dbReference type="Gene3D" id="1.10.390.10">
    <property type="entry name" value="Neutral Protease Domain 2"/>
    <property type="match status" value="1"/>
</dbReference>
<evidence type="ECO:0000313" key="14">
    <source>
        <dbReference type="EMBL" id="AXR06392.1"/>
    </source>
</evidence>
<evidence type="ECO:0000313" key="15">
    <source>
        <dbReference type="Proteomes" id="UP000262073"/>
    </source>
</evidence>
<dbReference type="Gene3D" id="2.60.40.1730">
    <property type="entry name" value="tricorn interacting facor f3 domain"/>
    <property type="match status" value="1"/>
</dbReference>
<keyword evidence="15" id="KW-1185">Reference proteome</keyword>
<organism evidence="14 15">
    <name type="scientific">Salinimonas sediminis</name>
    <dbReference type="NCBI Taxonomy" id="2303538"/>
    <lineage>
        <taxon>Bacteria</taxon>
        <taxon>Pseudomonadati</taxon>
        <taxon>Pseudomonadota</taxon>
        <taxon>Gammaproteobacteria</taxon>
        <taxon>Alteromonadales</taxon>
        <taxon>Alteromonadaceae</taxon>
        <taxon>Alteromonas/Salinimonas group</taxon>
        <taxon>Salinimonas</taxon>
    </lineage>
</organism>
<dbReference type="PRINTS" id="PR00756">
    <property type="entry name" value="ALADIPTASE"/>
</dbReference>
<keyword evidence="7" id="KW-0645">Protease</keyword>
<dbReference type="InterPro" id="IPR001930">
    <property type="entry name" value="Peptidase_M1"/>
</dbReference>
<evidence type="ECO:0000256" key="8">
    <source>
        <dbReference type="ARBA" id="ARBA00022723"/>
    </source>
</evidence>
<dbReference type="Proteomes" id="UP000262073">
    <property type="component" value="Chromosome"/>
</dbReference>